<dbReference type="AlphaFoldDB" id="A0A6S7GPA9"/>
<organism evidence="1 2">
    <name type="scientific">Paramuricea clavata</name>
    <name type="common">Red gorgonian</name>
    <name type="synonym">Violescent sea-whip</name>
    <dbReference type="NCBI Taxonomy" id="317549"/>
    <lineage>
        <taxon>Eukaryota</taxon>
        <taxon>Metazoa</taxon>
        <taxon>Cnidaria</taxon>
        <taxon>Anthozoa</taxon>
        <taxon>Octocorallia</taxon>
        <taxon>Malacalcyonacea</taxon>
        <taxon>Plexauridae</taxon>
        <taxon>Paramuricea</taxon>
    </lineage>
</organism>
<accession>A0A6S7GPA9</accession>
<reference evidence="1" key="1">
    <citation type="submission" date="2020-04" db="EMBL/GenBank/DDBJ databases">
        <authorList>
            <person name="Alioto T."/>
            <person name="Alioto T."/>
            <person name="Gomez Garrido J."/>
        </authorList>
    </citation>
    <scope>NUCLEOTIDE SEQUENCE</scope>
    <source>
        <strain evidence="1">A484AB</strain>
    </source>
</reference>
<keyword evidence="2" id="KW-1185">Reference proteome</keyword>
<proteinExistence type="predicted"/>
<dbReference type="EMBL" id="CACRXK020002274">
    <property type="protein sequence ID" value="CAB3993513.1"/>
    <property type="molecule type" value="Genomic_DNA"/>
</dbReference>
<comment type="caution">
    <text evidence="1">The sequence shown here is derived from an EMBL/GenBank/DDBJ whole genome shotgun (WGS) entry which is preliminary data.</text>
</comment>
<evidence type="ECO:0000313" key="1">
    <source>
        <dbReference type="EMBL" id="CAB3993513.1"/>
    </source>
</evidence>
<dbReference type="PROSITE" id="PS51257">
    <property type="entry name" value="PROKAR_LIPOPROTEIN"/>
    <property type="match status" value="1"/>
</dbReference>
<protein>
    <submittedName>
        <fullName evidence="1">Uncharacterized protein</fullName>
    </submittedName>
</protein>
<evidence type="ECO:0000313" key="2">
    <source>
        <dbReference type="Proteomes" id="UP001152795"/>
    </source>
</evidence>
<dbReference type="Proteomes" id="UP001152795">
    <property type="component" value="Unassembled WGS sequence"/>
</dbReference>
<gene>
    <name evidence="1" type="ORF">PACLA_8A064032</name>
</gene>
<name>A0A6S7GPA9_PARCT</name>
<sequence>MGRGFNSRLLYRVVFFSFCLIFACFYHGGGSEYDMRDDKTEPNKLKDEFEGKPFNVDVSLEQDERVSNLAENDKQIDGRKARKKTDLSKMNYFRETAKRETFASNTTRHLRNRREIDAILESPTECANFTFTIKYEDNYRVWNNFSMMYRSRMYRYNEYRVTDDGLQVCNSSDTLIKQRWRDLIAREKEVLAFKYLKYGDQYNVLQNFSLFYNNNTYDYREYQFGSEALEICDSNDSRTRTIWRTRNSWEKINRYKCHGSVKKIYARYYSVTKQFTVYLAPSTQYFTRNDYGLQDGRLTLCEEKLRPTSTEYTKEDLLMCNDSIINIKYDDEYKVRTDFSILYKNKVYDYTEYRVLNDAIKICNSTDNYVRNIWELRNDWVKATMHLKSCNKPNRSFSLPREYYTVNKQFTLYFVAMSQYFTRNGYGVKDGKLHICQEKFKPVSTEYTQEDLLMCNDSIINIKYDDEYKVRNDFSILYKNKVHDYTEYRVLNDAIKICNSTDKYVQNIWELRNDWVKATMHLKSCNKTNRSFSLPRQYYTVNKQFTLYFVATSQYFTRNGYGVEDGKPYICQEKLRPASTEYTQEDLLMCNDSIINIKYDEEYKVRTDFSILYKNKVYNYTEYRVLNDSIKICNSTDNYVGNIWKVRNKWVKETMHQKTCNKPIRTTWLYRKYYTVNKQFTVYSGGDGGYLTRNDYWVEDGRLTICKENYRPISSEYTQEDLLMCNDSIINIKYDDEYKVRTDFSILYKNKVYNYTEYRVLNDSIRICNSTDNYVGNIWKVRNKWVKKTMHQKTCNKPIRTTWLYRKYYTVNKQFTVYSGGDGGYLTRNDYWVEDGRLTICKENYRPISSEYTQEDLLMCNDSIINIKYDDEYKVRTDFSILYKNKVYNYTEYRVLNDSIRICNSTDNYVGNIWKVRNKWVKKTIHLKTCNEPIRTFWPYQEYYTVNKQFTVYLAPTSQYLTRNDYGVEDAQLYICDEKLRTMSTEYTQEDILMCNDSIISIKYDEEYKVRTDFST</sequence>